<reference evidence="1 2" key="1">
    <citation type="journal article" date="2021" name="Hortic Res">
        <title>High-quality reference genome and annotation aids understanding of berry development for evergreen blueberry (Vaccinium darrowii).</title>
        <authorList>
            <person name="Yu J."/>
            <person name="Hulse-Kemp A.M."/>
            <person name="Babiker E."/>
            <person name="Staton M."/>
        </authorList>
    </citation>
    <scope>NUCLEOTIDE SEQUENCE [LARGE SCALE GENOMIC DNA]</scope>
    <source>
        <strain evidence="2">cv. NJ 8807/NJ 8810</strain>
        <tissue evidence="1">Young leaf</tissue>
    </source>
</reference>
<sequence length="657" mass="75371">MAASGHCFVEWKEQFVSKERGNRVVHYFLKDISGESILAVVGTERSVRHMFYVVSEEFLNVQGADNSVHAGFRWRSRREVVNWLTSRLSKQHRISDRSNKLPKDDPTTEASGEQTPLPDYRDRLARNLKGRSSDIVWSGVAWTCGKQLKHYPTFRRNGIQIAIHAFVFVMAEEGNHYLAYIEDMYEDRKGQKKVKVRWFHRTQEIKRVISLRNPHPKEVFITPYAQVISVECVDGPAIVLAPEDYEKCLAIFSNDLLARVHLCYRQFKSNRVKPFKLSKLRGYFDQPIFSCLDPDFDDEELSPGDNVTVGAKRARRARERQMMTYETSFRNLKRRRLISHNFKVDEKIELLCQDSGIRGCWFRCTILEVCPRQLKVQYDDLKDEDGCGNLEEWVPAFRMAMPDKLGMRCPGRQTIRPYLPYDQIDLSLEVGAPVDVWWSDGWWEGVVTGITDSGDESLQVYVPSEDLLLNVIRKNLRVSRDWMGDQWVDIEVNRDIRFVISSAVSQDTKVAATPTVVKEPMSDDFPKLCHEVPISTELDVVEEEKIEPGDDFIPCDDVSRDNNNHVKDEKQPVNEERDSSNHGNDSPAKDNAENAHHKDNNVEDHNQDDDDNRGGASGGDNNGHKLEEFEAGGQKCEAELLDDVAECQESARQGSII</sequence>
<gene>
    <name evidence="1" type="ORF">Vadar_011129</name>
</gene>
<organism evidence="1 2">
    <name type="scientific">Vaccinium darrowii</name>
    <dbReference type="NCBI Taxonomy" id="229202"/>
    <lineage>
        <taxon>Eukaryota</taxon>
        <taxon>Viridiplantae</taxon>
        <taxon>Streptophyta</taxon>
        <taxon>Embryophyta</taxon>
        <taxon>Tracheophyta</taxon>
        <taxon>Spermatophyta</taxon>
        <taxon>Magnoliopsida</taxon>
        <taxon>eudicotyledons</taxon>
        <taxon>Gunneridae</taxon>
        <taxon>Pentapetalae</taxon>
        <taxon>asterids</taxon>
        <taxon>Ericales</taxon>
        <taxon>Ericaceae</taxon>
        <taxon>Vaccinioideae</taxon>
        <taxon>Vaccinieae</taxon>
        <taxon>Vaccinium</taxon>
    </lineage>
</organism>
<evidence type="ECO:0000313" key="2">
    <source>
        <dbReference type="Proteomes" id="UP000828048"/>
    </source>
</evidence>
<keyword evidence="2" id="KW-1185">Reference proteome</keyword>
<dbReference type="EMBL" id="CM037154">
    <property type="protein sequence ID" value="KAH7860242.1"/>
    <property type="molecule type" value="Genomic_DNA"/>
</dbReference>
<protein>
    <submittedName>
        <fullName evidence="1">Uncharacterized protein</fullName>
    </submittedName>
</protein>
<evidence type="ECO:0000313" key="1">
    <source>
        <dbReference type="EMBL" id="KAH7860242.1"/>
    </source>
</evidence>
<comment type="caution">
    <text evidence="1">The sequence shown here is derived from an EMBL/GenBank/DDBJ whole genome shotgun (WGS) entry which is preliminary data.</text>
</comment>
<dbReference type="Proteomes" id="UP000828048">
    <property type="component" value="Chromosome 4"/>
</dbReference>
<accession>A0ACB7Z3X3</accession>
<proteinExistence type="predicted"/>
<name>A0ACB7Z3X3_9ERIC</name>